<dbReference type="InterPro" id="IPR056209">
    <property type="entry name" value="SU10_adaptor"/>
</dbReference>
<dbReference type="EMBL" id="LAZR01041438">
    <property type="protein sequence ID" value="KKL11993.1"/>
    <property type="molecule type" value="Genomic_DNA"/>
</dbReference>
<evidence type="ECO:0000313" key="1">
    <source>
        <dbReference type="EMBL" id="KKL11993.1"/>
    </source>
</evidence>
<proteinExistence type="predicted"/>
<organism evidence="1">
    <name type="scientific">marine sediment metagenome</name>
    <dbReference type="NCBI Taxonomy" id="412755"/>
    <lineage>
        <taxon>unclassified sequences</taxon>
        <taxon>metagenomes</taxon>
        <taxon>ecological metagenomes</taxon>
    </lineage>
</organism>
<dbReference type="InterPro" id="IPR038258">
    <property type="entry name" value="Gp4_sf"/>
</dbReference>
<name>A0A0F9DIZ9_9ZZZZ</name>
<dbReference type="AlphaFoldDB" id="A0A0F9DIZ9"/>
<accession>A0A0F9DIZ9</accession>
<comment type="caution">
    <text evidence="1">The sequence shown here is derived from an EMBL/GenBank/DDBJ whole genome shotgun (WGS) entry which is preliminary data.</text>
</comment>
<dbReference type="Gene3D" id="1.10.3230.20">
    <property type="entry name" value="P22 tail accessory factor (Gp4)"/>
    <property type="match status" value="2"/>
</dbReference>
<protein>
    <submittedName>
        <fullName evidence="1">Uncharacterized protein</fullName>
    </submittedName>
</protein>
<gene>
    <name evidence="1" type="ORF">LCGC14_2540210</name>
</gene>
<dbReference type="Pfam" id="PF24175">
    <property type="entry name" value="SU10_adaptor"/>
    <property type="match status" value="1"/>
</dbReference>
<sequence>MATALNLITDAFEEARVYSPGESIPNAKSAAALRKLNRMLESWSNENFLLHFQTEETLTLTAGQASYTIGTSGSPDFNTVRPLEILKGTFIRRTSTLDEPLAVKSFEEYRLRRDKASGSVPWWISYNPTYPNGQLVLWWSPDSAYALHLLSLKALTNFSDLTTTVSLPPGYESAIVYNLGLELGPVYGKKIRPDLVALAARAVRVLKNRNAQRIPPKQLEVGSFTRRHGRSNNINSGPFA</sequence>
<reference evidence="1" key="1">
    <citation type="journal article" date="2015" name="Nature">
        <title>Complex archaea that bridge the gap between prokaryotes and eukaryotes.</title>
        <authorList>
            <person name="Spang A."/>
            <person name="Saw J.H."/>
            <person name="Jorgensen S.L."/>
            <person name="Zaremba-Niedzwiedzka K."/>
            <person name="Martijn J."/>
            <person name="Lind A.E."/>
            <person name="van Eijk R."/>
            <person name="Schleper C."/>
            <person name="Guy L."/>
            <person name="Ettema T.J."/>
        </authorList>
    </citation>
    <scope>NUCLEOTIDE SEQUENCE</scope>
</reference>